<dbReference type="AlphaFoldDB" id="A0A671LV03"/>
<keyword evidence="2" id="KW-1133">Transmembrane helix</keyword>
<feature type="transmembrane region" description="Helical" evidence="2">
    <location>
        <begin position="32"/>
        <end position="52"/>
    </location>
</feature>
<reference evidence="3" key="1">
    <citation type="submission" date="2025-08" db="UniProtKB">
        <authorList>
            <consortium name="Ensembl"/>
        </authorList>
    </citation>
    <scope>IDENTIFICATION</scope>
</reference>
<feature type="compositionally biased region" description="Basic and acidic residues" evidence="1">
    <location>
        <begin position="12"/>
        <end position="26"/>
    </location>
</feature>
<evidence type="ECO:0000256" key="2">
    <source>
        <dbReference type="SAM" id="Phobius"/>
    </source>
</evidence>
<protein>
    <submittedName>
        <fullName evidence="3">Uncharacterized protein</fullName>
    </submittedName>
</protein>
<accession>A0A671LV03</accession>
<organism evidence="3 4">
    <name type="scientific">Sinocyclocheilus anshuiensis</name>
    <dbReference type="NCBI Taxonomy" id="1608454"/>
    <lineage>
        <taxon>Eukaryota</taxon>
        <taxon>Metazoa</taxon>
        <taxon>Chordata</taxon>
        <taxon>Craniata</taxon>
        <taxon>Vertebrata</taxon>
        <taxon>Euteleostomi</taxon>
        <taxon>Actinopterygii</taxon>
        <taxon>Neopterygii</taxon>
        <taxon>Teleostei</taxon>
        <taxon>Ostariophysi</taxon>
        <taxon>Cypriniformes</taxon>
        <taxon>Cyprinidae</taxon>
        <taxon>Cyprininae</taxon>
        <taxon>Sinocyclocheilus</taxon>
    </lineage>
</organism>
<evidence type="ECO:0000256" key="1">
    <source>
        <dbReference type="SAM" id="MobiDB-lite"/>
    </source>
</evidence>
<feature type="region of interest" description="Disordered" evidence="1">
    <location>
        <begin position="57"/>
        <end position="81"/>
    </location>
</feature>
<proteinExistence type="predicted"/>
<sequence>MCNVHDNQQGGGRDHDELQRPQSDVRDGEEVVVAYAVAAGLLGVAGEMRFLIAPHALRRHHQNQDPENEEDRQPNPPNACGMPVHAADHGIKRRPVHFWFQI</sequence>
<evidence type="ECO:0000313" key="4">
    <source>
        <dbReference type="Proteomes" id="UP000472260"/>
    </source>
</evidence>
<reference evidence="3" key="2">
    <citation type="submission" date="2025-09" db="UniProtKB">
        <authorList>
            <consortium name="Ensembl"/>
        </authorList>
    </citation>
    <scope>IDENTIFICATION</scope>
</reference>
<feature type="region of interest" description="Disordered" evidence="1">
    <location>
        <begin position="1"/>
        <end position="26"/>
    </location>
</feature>
<evidence type="ECO:0000313" key="3">
    <source>
        <dbReference type="Ensembl" id="ENSSANP00000024363.1"/>
    </source>
</evidence>
<dbReference type="Ensembl" id="ENSSANT00000025953.1">
    <property type="protein sequence ID" value="ENSSANP00000024363.1"/>
    <property type="gene ID" value="ENSSANG00000012557.1"/>
</dbReference>
<name>A0A671LV03_9TELE</name>
<keyword evidence="2" id="KW-0472">Membrane</keyword>
<dbReference type="Proteomes" id="UP000472260">
    <property type="component" value="Unassembled WGS sequence"/>
</dbReference>
<keyword evidence="4" id="KW-1185">Reference proteome</keyword>
<keyword evidence="2" id="KW-0812">Transmembrane</keyword>